<comment type="caution">
    <text evidence="7">The sequence shown here is derived from an EMBL/GenBank/DDBJ whole genome shotgun (WGS) entry which is preliminary data.</text>
</comment>
<feature type="transmembrane region" description="Helical" evidence="4">
    <location>
        <begin position="14"/>
        <end position="35"/>
    </location>
</feature>
<feature type="transmembrane region" description="Helical" evidence="4">
    <location>
        <begin position="258"/>
        <end position="278"/>
    </location>
</feature>
<evidence type="ECO:0000256" key="1">
    <source>
        <dbReference type="ARBA" id="ARBA00010587"/>
    </source>
</evidence>
<dbReference type="Gene3D" id="1.20.120.50">
    <property type="entry name" value="Hemerythrin-like"/>
    <property type="match status" value="1"/>
</dbReference>
<keyword evidence="3" id="KW-0408">Iron</keyword>
<accession>A0ABT6NCJ9</accession>
<keyword evidence="7" id="KW-0548">Nucleotidyltransferase</keyword>
<dbReference type="CDD" id="cd01949">
    <property type="entry name" value="GGDEF"/>
    <property type="match status" value="1"/>
</dbReference>
<keyword evidence="8" id="KW-1185">Reference proteome</keyword>
<organism evidence="7 8">
    <name type="scientific">Fusibacter bizertensis</name>
    <dbReference type="NCBI Taxonomy" id="1488331"/>
    <lineage>
        <taxon>Bacteria</taxon>
        <taxon>Bacillati</taxon>
        <taxon>Bacillota</taxon>
        <taxon>Clostridia</taxon>
        <taxon>Eubacteriales</taxon>
        <taxon>Eubacteriales Family XII. Incertae Sedis</taxon>
        <taxon>Fusibacter</taxon>
    </lineage>
</organism>
<evidence type="ECO:0000313" key="8">
    <source>
        <dbReference type="Proteomes" id="UP001158045"/>
    </source>
</evidence>
<reference evidence="7 8" key="1">
    <citation type="submission" date="2023-04" db="EMBL/GenBank/DDBJ databases">
        <title>Fusibacter bizertensis strain WBS, isolated from littoral bottom sediments of the Arctic seas - biochemical and genomic analysis.</title>
        <authorList>
            <person name="Brioukhanov A.L."/>
        </authorList>
    </citation>
    <scope>NUCLEOTIDE SEQUENCE [LARGE SCALE GENOMIC DNA]</scope>
    <source>
        <strain evidence="7 8">WBS</strain>
    </source>
</reference>
<dbReference type="PANTHER" id="PTHR45138">
    <property type="entry name" value="REGULATORY COMPONENTS OF SENSORY TRANSDUCTION SYSTEM"/>
    <property type="match status" value="1"/>
</dbReference>
<dbReference type="RefSeq" id="WP_281093969.1">
    <property type="nucleotide sequence ID" value="NZ_JARYZI010000004.1"/>
</dbReference>
<evidence type="ECO:0000259" key="5">
    <source>
        <dbReference type="PROSITE" id="PS50839"/>
    </source>
</evidence>
<dbReference type="InterPro" id="IPR043128">
    <property type="entry name" value="Rev_trsase/Diguanyl_cyclase"/>
</dbReference>
<dbReference type="SUPFAM" id="SSF55073">
    <property type="entry name" value="Nucleotide cyclase"/>
    <property type="match status" value="1"/>
</dbReference>
<dbReference type="PANTHER" id="PTHR45138:SF9">
    <property type="entry name" value="DIGUANYLATE CYCLASE DGCM-RELATED"/>
    <property type="match status" value="1"/>
</dbReference>
<evidence type="ECO:0000256" key="3">
    <source>
        <dbReference type="ARBA" id="ARBA00023004"/>
    </source>
</evidence>
<feature type="domain" description="GGDEF" evidence="6">
    <location>
        <begin position="327"/>
        <end position="456"/>
    </location>
</feature>
<dbReference type="Pfam" id="PF00990">
    <property type="entry name" value="GGDEF"/>
    <property type="match status" value="1"/>
</dbReference>
<dbReference type="SUPFAM" id="SSF47188">
    <property type="entry name" value="Hemerythrin-like"/>
    <property type="match status" value="1"/>
</dbReference>
<sequence length="603" mass="69865">MLKGIIKNISRKRLVILVSMAVFVLLMFISSMFIYNYSMRIKEDNENKVTVSYYSLSDEIRDFKNQNASLLSGFAAYIQLKNTFDGDEIYNYLDYLLRDHLEDIKNIGVFVDTTIRWIYPLEGNESAIGTDLSKVPGQAEEVRRVKENLETLFVGPIDLVQGGTAFIVRMPLLKDDVYWGMVSIVLKAENAFTFVEKFSDIYDVAYLITTADNKAEIIHGDRKVLEMKPLKFRTEDSLGGWDVYVVPAGGWDNKTGQILFILSICAVISSLIAWRIYLWMKNYNQILTDKIELESNYILDRFTGIYTREYFNFRLKEEVSHVKRRKYPIAMIYFDLDHFKNVNDTHGHSAGDEVLLVVVAVVKSIIRVEDVFSRWGGDEFILLLPNTDLVGAEFVAERIRSEIETLKINKAYGVTASIGYSQWKLNEYLESWFLRTDKALYVSKNTGKNKVTASDYNLEKNILVKVDWEDASNSGCTIIDDEHKAILDRCNIIVESALEASSFDETIRNVEELIREMEQHFEDEIKILKEINYPEVEKHKRIHDALMKKTNAIFNKTIQRDVTAVEFFTFLLETVVEGHFQNEDVKYFEFLFENKVKNLVLKQ</sequence>
<evidence type="ECO:0000313" key="7">
    <source>
        <dbReference type="EMBL" id="MDH8678142.1"/>
    </source>
</evidence>
<dbReference type="InterPro" id="IPR012312">
    <property type="entry name" value="Hemerythrin-like"/>
</dbReference>
<dbReference type="InterPro" id="IPR006189">
    <property type="entry name" value="CHASE_dom"/>
</dbReference>
<dbReference type="Pfam" id="PF01814">
    <property type="entry name" value="Hemerythrin"/>
    <property type="match status" value="1"/>
</dbReference>
<dbReference type="InterPro" id="IPR000160">
    <property type="entry name" value="GGDEF_dom"/>
</dbReference>
<dbReference type="SMART" id="SM01079">
    <property type="entry name" value="CHASE"/>
    <property type="match status" value="1"/>
</dbReference>
<keyword evidence="4" id="KW-1133">Transmembrane helix</keyword>
<dbReference type="CDD" id="cd12107">
    <property type="entry name" value="Hemerythrin"/>
    <property type="match status" value="1"/>
</dbReference>
<dbReference type="Proteomes" id="UP001158045">
    <property type="component" value="Unassembled WGS sequence"/>
</dbReference>
<dbReference type="InterPro" id="IPR029787">
    <property type="entry name" value="Nucleotide_cyclase"/>
</dbReference>
<dbReference type="EC" id="2.7.7.65" evidence="7"/>
<dbReference type="NCBIfam" id="TIGR00254">
    <property type="entry name" value="GGDEF"/>
    <property type="match status" value="1"/>
</dbReference>
<dbReference type="InterPro" id="IPR012827">
    <property type="entry name" value="Hemerythrin_metal-bd"/>
</dbReference>
<keyword evidence="4" id="KW-0812">Transmembrane</keyword>
<dbReference type="NCBIfam" id="TIGR02481">
    <property type="entry name" value="hemeryth_dom"/>
    <property type="match status" value="1"/>
</dbReference>
<evidence type="ECO:0000256" key="4">
    <source>
        <dbReference type="SAM" id="Phobius"/>
    </source>
</evidence>
<dbReference type="EMBL" id="JARYZI010000004">
    <property type="protein sequence ID" value="MDH8678142.1"/>
    <property type="molecule type" value="Genomic_DNA"/>
</dbReference>
<dbReference type="InterPro" id="IPR050469">
    <property type="entry name" value="Diguanylate_Cyclase"/>
</dbReference>
<dbReference type="Pfam" id="PF03924">
    <property type="entry name" value="CHASE"/>
    <property type="match status" value="1"/>
</dbReference>
<dbReference type="SMART" id="SM00267">
    <property type="entry name" value="GGDEF"/>
    <property type="match status" value="1"/>
</dbReference>
<dbReference type="GO" id="GO:0052621">
    <property type="term" value="F:diguanylate cyclase activity"/>
    <property type="evidence" value="ECO:0007669"/>
    <property type="project" value="UniProtKB-EC"/>
</dbReference>
<protein>
    <submittedName>
        <fullName evidence="7">Diguanylate cyclase</fullName>
        <ecNumber evidence="7">2.7.7.65</ecNumber>
    </submittedName>
</protein>
<dbReference type="PROSITE" id="PS50887">
    <property type="entry name" value="GGDEF"/>
    <property type="match status" value="1"/>
</dbReference>
<evidence type="ECO:0000259" key="6">
    <source>
        <dbReference type="PROSITE" id="PS50887"/>
    </source>
</evidence>
<evidence type="ECO:0000256" key="2">
    <source>
        <dbReference type="ARBA" id="ARBA00022723"/>
    </source>
</evidence>
<name>A0ABT6NCJ9_9FIRM</name>
<comment type="similarity">
    <text evidence="1">Belongs to the hemerythrin family.</text>
</comment>
<proteinExistence type="inferred from homology"/>
<dbReference type="Gene3D" id="3.30.70.270">
    <property type="match status" value="1"/>
</dbReference>
<dbReference type="PROSITE" id="PS50839">
    <property type="entry name" value="CHASE"/>
    <property type="match status" value="1"/>
</dbReference>
<keyword evidence="4" id="KW-0472">Membrane</keyword>
<keyword evidence="2" id="KW-0479">Metal-binding</keyword>
<gene>
    <name evidence="7" type="ORF">QE109_08280</name>
</gene>
<keyword evidence="7" id="KW-0808">Transferase</keyword>
<dbReference type="InterPro" id="IPR035938">
    <property type="entry name" value="Hemerythrin-like_sf"/>
</dbReference>
<feature type="domain" description="CHASE" evidence="5">
    <location>
        <begin position="115"/>
        <end position="200"/>
    </location>
</feature>